<dbReference type="InterPro" id="IPR036770">
    <property type="entry name" value="Ankyrin_rpt-contain_sf"/>
</dbReference>
<dbReference type="InterPro" id="IPR022018">
    <property type="entry name" value="GIT1_C"/>
</dbReference>
<dbReference type="InterPro" id="IPR037278">
    <property type="entry name" value="ARFGAP/RecO"/>
</dbReference>
<dbReference type="Pfam" id="PF01412">
    <property type="entry name" value="ArfGap"/>
    <property type="match status" value="1"/>
</dbReference>
<dbReference type="PANTHER" id="PTHR46097">
    <property type="entry name" value="G PROTEIN-COUPLED RECEPTOR KINASE INTERACTING ARFGAP"/>
    <property type="match status" value="1"/>
</dbReference>
<feature type="region of interest" description="Disordered" evidence="10">
    <location>
        <begin position="623"/>
        <end position="713"/>
    </location>
</feature>
<feature type="domain" description="Arf-GAP" evidence="11">
    <location>
        <begin position="1"/>
        <end position="130"/>
    </location>
</feature>
<dbReference type="GO" id="GO:0007420">
    <property type="term" value="P:brain development"/>
    <property type="evidence" value="ECO:0007669"/>
    <property type="project" value="InterPro"/>
</dbReference>
<feature type="compositionally biased region" description="Polar residues" evidence="10">
    <location>
        <begin position="801"/>
        <end position="811"/>
    </location>
</feature>
<comment type="caution">
    <text evidence="12">The sequence shown here is derived from an EMBL/GenBank/DDBJ whole genome shotgun (WGS) entry which is preliminary data.</text>
</comment>
<keyword evidence="5" id="KW-0862">Zinc</keyword>
<gene>
    <name evidence="12" type="ORF">J437_LFUL013086</name>
</gene>
<proteinExistence type="predicted"/>
<dbReference type="GO" id="GO:0098793">
    <property type="term" value="C:presynapse"/>
    <property type="evidence" value="ECO:0007669"/>
    <property type="project" value="GOC"/>
</dbReference>
<keyword evidence="13" id="KW-1185">Reference proteome</keyword>
<dbReference type="SMART" id="SM00555">
    <property type="entry name" value="GIT"/>
    <property type="match status" value="2"/>
</dbReference>
<dbReference type="PROSITE" id="PS50088">
    <property type="entry name" value="ANK_REPEAT"/>
    <property type="match status" value="1"/>
</dbReference>
<keyword evidence="4 8" id="KW-0863">Zinc-finger</keyword>
<keyword evidence="2" id="KW-0479">Metal-binding</keyword>
<evidence type="ECO:0000256" key="10">
    <source>
        <dbReference type="SAM" id="MobiDB-lite"/>
    </source>
</evidence>
<feature type="coiled-coil region" evidence="9">
    <location>
        <begin position="525"/>
        <end position="599"/>
    </location>
</feature>
<feature type="compositionally biased region" description="Polar residues" evidence="10">
    <location>
        <begin position="659"/>
        <end position="675"/>
    </location>
</feature>
<evidence type="ECO:0000313" key="13">
    <source>
        <dbReference type="Proteomes" id="UP000792457"/>
    </source>
</evidence>
<organism evidence="12 13">
    <name type="scientific">Ladona fulva</name>
    <name type="common">Scarce chaser dragonfly</name>
    <name type="synonym">Libellula fulva</name>
    <dbReference type="NCBI Taxonomy" id="123851"/>
    <lineage>
        <taxon>Eukaryota</taxon>
        <taxon>Metazoa</taxon>
        <taxon>Ecdysozoa</taxon>
        <taxon>Arthropoda</taxon>
        <taxon>Hexapoda</taxon>
        <taxon>Insecta</taxon>
        <taxon>Pterygota</taxon>
        <taxon>Palaeoptera</taxon>
        <taxon>Odonata</taxon>
        <taxon>Epiprocta</taxon>
        <taxon>Anisoptera</taxon>
        <taxon>Libelluloidea</taxon>
        <taxon>Libellulidae</taxon>
        <taxon>Ladona</taxon>
    </lineage>
</organism>
<feature type="repeat" description="ANK" evidence="7">
    <location>
        <begin position="178"/>
        <end position="210"/>
    </location>
</feature>
<feature type="region of interest" description="Disordered" evidence="10">
    <location>
        <begin position="475"/>
        <end position="501"/>
    </location>
</feature>
<evidence type="ECO:0000256" key="7">
    <source>
        <dbReference type="PROSITE-ProRule" id="PRU00023"/>
    </source>
</evidence>
<dbReference type="AlphaFoldDB" id="A0A8K0KDE6"/>
<evidence type="ECO:0000256" key="3">
    <source>
        <dbReference type="ARBA" id="ARBA00022737"/>
    </source>
</evidence>
<dbReference type="GO" id="GO:0036465">
    <property type="term" value="P:synaptic vesicle recycling"/>
    <property type="evidence" value="ECO:0007669"/>
    <property type="project" value="TreeGrafter"/>
</dbReference>
<dbReference type="Gene3D" id="1.10.220.150">
    <property type="entry name" value="Arf GTPase activating protein"/>
    <property type="match status" value="1"/>
</dbReference>
<dbReference type="GO" id="GO:0008277">
    <property type="term" value="P:regulation of G protein-coupled receptor signaling pathway"/>
    <property type="evidence" value="ECO:0007669"/>
    <property type="project" value="TreeGrafter"/>
</dbReference>
<dbReference type="Gene3D" id="1.25.40.20">
    <property type="entry name" value="Ankyrin repeat-containing domain"/>
    <property type="match status" value="1"/>
</dbReference>
<protein>
    <recommendedName>
        <fullName evidence="11">Arf-GAP domain-containing protein</fullName>
    </recommendedName>
</protein>
<dbReference type="InterPro" id="IPR001164">
    <property type="entry name" value="ArfGAP_dom"/>
</dbReference>
<dbReference type="Pfam" id="PF12796">
    <property type="entry name" value="Ank_2"/>
    <property type="match status" value="1"/>
</dbReference>
<keyword evidence="3" id="KW-0677">Repeat</keyword>
<dbReference type="SUPFAM" id="SSF48403">
    <property type="entry name" value="Ankyrin repeat"/>
    <property type="match status" value="1"/>
</dbReference>
<dbReference type="EMBL" id="KZ308686">
    <property type="protein sequence ID" value="KAG8233086.1"/>
    <property type="molecule type" value="Genomic_DNA"/>
</dbReference>
<evidence type="ECO:0000256" key="8">
    <source>
        <dbReference type="PROSITE-ProRule" id="PRU00288"/>
    </source>
</evidence>
<dbReference type="PROSITE" id="PS50297">
    <property type="entry name" value="ANK_REP_REGION"/>
    <property type="match status" value="1"/>
</dbReference>
<keyword evidence="6 7" id="KW-0040">ANK repeat</keyword>
<evidence type="ECO:0000256" key="5">
    <source>
        <dbReference type="ARBA" id="ARBA00022833"/>
    </source>
</evidence>
<evidence type="ECO:0000256" key="6">
    <source>
        <dbReference type="ARBA" id="ARBA00023043"/>
    </source>
</evidence>
<keyword evidence="1" id="KW-0343">GTPase activation</keyword>
<dbReference type="Gene3D" id="1.20.120.330">
    <property type="entry name" value="Nucleotidyltransferases domain 2"/>
    <property type="match status" value="1"/>
</dbReference>
<dbReference type="CDD" id="cd08833">
    <property type="entry name" value="ArfGap_GIT"/>
    <property type="match status" value="1"/>
</dbReference>
<dbReference type="GO" id="GO:0032012">
    <property type="term" value="P:regulation of ARF protein signal transduction"/>
    <property type="evidence" value="ECO:0007669"/>
    <property type="project" value="InterPro"/>
</dbReference>
<feature type="region of interest" description="Disordered" evidence="10">
    <location>
        <begin position="390"/>
        <end position="416"/>
    </location>
</feature>
<evidence type="ECO:0000259" key="11">
    <source>
        <dbReference type="PROSITE" id="PS50115"/>
    </source>
</evidence>
<dbReference type="SMART" id="SM00105">
    <property type="entry name" value="ArfGap"/>
    <property type="match status" value="1"/>
</dbReference>
<dbReference type="PROSITE" id="PS50115">
    <property type="entry name" value="ARFGAP"/>
    <property type="match status" value="1"/>
</dbReference>
<dbReference type="GO" id="GO:0005096">
    <property type="term" value="F:GTPase activator activity"/>
    <property type="evidence" value="ECO:0007669"/>
    <property type="project" value="UniProtKB-KW"/>
</dbReference>
<dbReference type="SMART" id="SM00248">
    <property type="entry name" value="ANK"/>
    <property type="match status" value="3"/>
</dbReference>
<sequence length="863" mass="95294">MTSPMSRSKSRCANDYCADCGAPDPNWASINRGILICDDCCSIHRSLGRHISQVKSLKKGAWSPTLLAMVHTLNSCGANNIWEHSLLDPSNAKSGRRKPQPKDPTHPTKADFIRAKHQMLTFLYRPNLEGNLGSGESPCGSIGDLGQQLHASVRTANLETSLRLLSLGADPNYYHEVKGNTPLHVAAASGQASQVELLVVYGADPGAVDCNGRTPIDYAWSTDHKDLADRLTELQYELTDRLAFYVCARKPDHQSRQHFIIPEMSDSLEMTEFAKAAKKKLQSLPNHLFEELAMDVYDEVDRRETEAAWNAVHHHLQGLGARIEGVDRCAPFLPVNTELSAPRNQGRQKLALFNAREFTTLIIDILSDAKRRQGSASSSVSMVILQQENQEAPGVQNSAHQTLGHRSNASDDEPLYDSVASDEDYIVLEQQQILAQQQKERFCDDNVDNGGLGDLQKNNNDESGVEKLNLVNIEEGQPQNKAKSELSPVLKSPGGKDNIPSASDLIIGSEAKSELDAQNGIASMEQYLKKQLAVSEAQMDELKREIRMLQVTVSQLLMEKSSGPSPPLESILSTYSHQVQSLTNENSQLRDMLQKAGIESPFNSTGTSPQFIQLDSLRNGQESDKLGFFPANLSSNRSPRISQQRPASMYETRERLAWSGQNSHYANSGQPTDSSGGEYDSCSSNHHHHSRSPVPWPSSIHSHGCTGNNGTMPTAEEVRKKTEHVTKRIQELWSSMQEERQEAFVPCADGVKNAVTELTSIFPKNPLDKQIRLVLKQLQDDTCRLQSECVSLQSTYDSTANVSVENSLSPRSTSPLSASMSESSMTGTKEVPCLDRAHFLQQVRSCAYDIAKATKTLVTKFQF</sequence>
<dbReference type="SUPFAM" id="SSF57863">
    <property type="entry name" value="ArfGap/RecO-like zinc finger"/>
    <property type="match status" value="1"/>
</dbReference>
<dbReference type="PANTHER" id="PTHR46097:SF3">
    <property type="entry name" value="ARF GTPASE-ACTIVATING PROTEIN GIT"/>
    <property type="match status" value="1"/>
</dbReference>
<dbReference type="InterPro" id="IPR002110">
    <property type="entry name" value="Ankyrin_rpt"/>
</dbReference>
<feature type="compositionally biased region" description="Polar residues" evidence="10">
    <location>
        <begin position="632"/>
        <end position="646"/>
    </location>
</feature>
<evidence type="ECO:0000256" key="4">
    <source>
        <dbReference type="ARBA" id="ARBA00022771"/>
    </source>
</evidence>
<evidence type="ECO:0000256" key="9">
    <source>
        <dbReference type="SAM" id="Coils"/>
    </source>
</evidence>
<feature type="compositionally biased region" description="Polar residues" evidence="10">
    <location>
        <begin position="699"/>
        <end position="712"/>
    </location>
</feature>
<dbReference type="InterPro" id="IPR013724">
    <property type="entry name" value="GIT_SHD"/>
</dbReference>
<dbReference type="GO" id="GO:0008270">
    <property type="term" value="F:zinc ion binding"/>
    <property type="evidence" value="ECO:0007669"/>
    <property type="project" value="UniProtKB-KW"/>
</dbReference>
<keyword evidence="9" id="KW-0175">Coiled coil</keyword>
<dbReference type="GO" id="GO:0031267">
    <property type="term" value="F:small GTPase binding"/>
    <property type="evidence" value="ECO:0007669"/>
    <property type="project" value="TreeGrafter"/>
</dbReference>
<accession>A0A8K0KDE6</accession>
<feature type="compositionally biased region" description="Polar residues" evidence="10">
    <location>
        <begin position="390"/>
        <end position="407"/>
    </location>
</feature>
<reference evidence="12" key="2">
    <citation type="submission" date="2017-10" db="EMBL/GenBank/DDBJ databases">
        <title>Ladona fulva Genome sequencing and assembly.</title>
        <authorList>
            <person name="Murali S."/>
            <person name="Richards S."/>
            <person name="Bandaranaike D."/>
            <person name="Bellair M."/>
            <person name="Blankenburg K."/>
            <person name="Chao H."/>
            <person name="Dinh H."/>
            <person name="Doddapaneni H."/>
            <person name="Dugan-Rocha S."/>
            <person name="Elkadiri S."/>
            <person name="Gnanaolivu R."/>
            <person name="Hernandez B."/>
            <person name="Skinner E."/>
            <person name="Javaid M."/>
            <person name="Lee S."/>
            <person name="Li M."/>
            <person name="Ming W."/>
            <person name="Munidasa M."/>
            <person name="Muniz J."/>
            <person name="Nguyen L."/>
            <person name="Hughes D."/>
            <person name="Osuji N."/>
            <person name="Pu L.-L."/>
            <person name="Puazo M."/>
            <person name="Qu C."/>
            <person name="Quiroz J."/>
            <person name="Raj R."/>
            <person name="Weissenberger G."/>
            <person name="Xin Y."/>
            <person name="Zou X."/>
            <person name="Han Y."/>
            <person name="Worley K."/>
            <person name="Muzny D."/>
            <person name="Gibbs R."/>
        </authorList>
    </citation>
    <scope>NUCLEOTIDE SEQUENCE</scope>
    <source>
        <strain evidence="12">Sampled in the wild</strain>
    </source>
</reference>
<dbReference type="OrthoDB" id="5588096at2759"/>
<feature type="region of interest" description="Disordered" evidence="10">
    <location>
        <begin position="87"/>
        <end position="110"/>
    </location>
</feature>
<name>A0A8K0KDE6_LADFU</name>
<dbReference type="Pfam" id="PF08518">
    <property type="entry name" value="GIT_SHD"/>
    <property type="match status" value="2"/>
</dbReference>
<feature type="compositionally biased region" description="Low complexity" evidence="10">
    <location>
        <begin position="812"/>
        <end position="824"/>
    </location>
</feature>
<dbReference type="InterPro" id="IPR038508">
    <property type="entry name" value="ArfGAP_dom_sf"/>
</dbReference>
<feature type="compositionally biased region" description="Basic and acidic residues" evidence="10">
    <location>
        <begin position="100"/>
        <end position="110"/>
    </location>
</feature>
<feature type="region of interest" description="Disordered" evidence="10">
    <location>
        <begin position="801"/>
        <end position="825"/>
    </location>
</feature>
<dbReference type="PRINTS" id="PR00405">
    <property type="entry name" value="REVINTRACTNG"/>
</dbReference>
<evidence type="ECO:0000256" key="1">
    <source>
        <dbReference type="ARBA" id="ARBA00022468"/>
    </source>
</evidence>
<dbReference type="Pfam" id="PF12205">
    <property type="entry name" value="GIT1_C"/>
    <property type="match status" value="1"/>
</dbReference>
<dbReference type="FunFam" id="1.10.220.150:FF:000003">
    <property type="entry name" value="ARF GTPase-activating protein GIT2 isoform 1"/>
    <property type="match status" value="1"/>
</dbReference>
<reference evidence="12" key="1">
    <citation type="submission" date="2013-04" db="EMBL/GenBank/DDBJ databases">
        <authorList>
            <person name="Qu J."/>
            <person name="Murali S.C."/>
            <person name="Bandaranaike D."/>
            <person name="Bellair M."/>
            <person name="Blankenburg K."/>
            <person name="Chao H."/>
            <person name="Dinh H."/>
            <person name="Doddapaneni H."/>
            <person name="Downs B."/>
            <person name="Dugan-Rocha S."/>
            <person name="Elkadiri S."/>
            <person name="Gnanaolivu R.D."/>
            <person name="Hernandez B."/>
            <person name="Javaid M."/>
            <person name="Jayaseelan J.C."/>
            <person name="Lee S."/>
            <person name="Li M."/>
            <person name="Ming W."/>
            <person name="Munidasa M."/>
            <person name="Muniz J."/>
            <person name="Nguyen L."/>
            <person name="Ongeri F."/>
            <person name="Osuji N."/>
            <person name="Pu L.-L."/>
            <person name="Puazo M."/>
            <person name="Qu C."/>
            <person name="Quiroz J."/>
            <person name="Raj R."/>
            <person name="Weissenberger G."/>
            <person name="Xin Y."/>
            <person name="Zou X."/>
            <person name="Han Y."/>
            <person name="Richards S."/>
            <person name="Worley K."/>
            <person name="Muzny D."/>
            <person name="Gibbs R."/>
        </authorList>
    </citation>
    <scope>NUCLEOTIDE SEQUENCE</scope>
    <source>
        <strain evidence="12">Sampled in the wild</strain>
    </source>
</reference>
<evidence type="ECO:0000313" key="12">
    <source>
        <dbReference type="EMBL" id="KAG8233086.1"/>
    </source>
</evidence>
<dbReference type="InterPro" id="IPR047161">
    <property type="entry name" value="GIT-like"/>
</dbReference>
<dbReference type="Proteomes" id="UP000792457">
    <property type="component" value="Unassembled WGS sequence"/>
</dbReference>
<evidence type="ECO:0000256" key="2">
    <source>
        <dbReference type="ARBA" id="ARBA00022723"/>
    </source>
</evidence>